<keyword evidence="1" id="KW-0472">Membrane</keyword>
<proteinExistence type="predicted"/>
<name>A0A2H1WAL1_SPOFR</name>
<dbReference type="AlphaFoldDB" id="A0A2H1WAL1"/>
<accession>A0A2H1WAL1</accession>
<organism evidence="2">
    <name type="scientific">Spodoptera frugiperda</name>
    <name type="common">Fall armyworm</name>
    <dbReference type="NCBI Taxonomy" id="7108"/>
    <lineage>
        <taxon>Eukaryota</taxon>
        <taxon>Metazoa</taxon>
        <taxon>Ecdysozoa</taxon>
        <taxon>Arthropoda</taxon>
        <taxon>Hexapoda</taxon>
        <taxon>Insecta</taxon>
        <taxon>Pterygota</taxon>
        <taxon>Neoptera</taxon>
        <taxon>Endopterygota</taxon>
        <taxon>Lepidoptera</taxon>
        <taxon>Glossata</taxon>
        <taxon>Ditrysia</taxon>
        <taxon>Noctuoidea</taxon>
        <taxon>Noctuidae</taxon>
        <taxon>Amphipyrinae</taxon>
        <taxon>Spodoptera</taxon>
    </lineage>
</organism>
<feature type="transmembrane region" description="Helical" evidence="1">
    <location>
        <begin position="66"/>
        <end position="88"/>
    </location>
</feature>
<evidence type="ECO:0000256" key="1">
    <source>
        <dbReference type="SAM" id="Phobius"/>
    </source>
</evidence>
<keyword evidence="1" id="KW-0812">Transmembrane</keyword>
<dbReference type="EMBL" id="ODYU01007373">
    <property type="protein sequence ID" value="SOQ50077.1"/>
    <property type="molecule type" value="Genomic_DNA"/>
</dbReference>
<evidence type="ECO:0000313" key="2">
    <source>
        <dbReference type="EMBL" id="SOQ50077.1"/>
    </source>
</evidence>
<keyword evidence="1" id="KW-1133">Transmembrane helix</keyword>
<protein>
    <submittedName>
        <fullName evidence="2">SFRICE_007959</fullName>
    </submittedName>
</protein>
<gene>
    <name evidence="2" type="ORF">SFRICE_007959</name>
</gene>
<reference evidence="2" key="1">
    <citation type="submission" date="2016-07" db="EMBL/GenBank/DDBJ databases">
        <authorList>
            <person name="Bretaudeau A."/>
        </authorList>
    </citation>
    <scope>NUCLEOTIDE SEQUENCE</scope>
    <source>
        <strain evidence="2">Rice</strain>
        <tissue evidence="2">Whole body</tissue>
    </source>
</reference>
<sequence>MSPHTSVFSCVLGAFTDKQFHMHMTPRRETTICGSHKELLQAGIEPATRCTEASRPATAPTVQLKLLGWFILKTLALLISLICILIASCTKNLIVSLKAAVVQQIQYLDYLDNKH</sequence>